<gene>
    <name evidence="1" type="ORF">OIU77_002201</name>
</gene>
<organism evidence="1 2">
    <name type="scientific">Salix suchowensis</name>
    <dbReference type="NCBI Taxonomy" id="1278906"/>
    <lineage>
        <taxon>Eukaryota</taxon>
        <taxon>Viridiplantae</taxon>
        <taxon>Streptophyta</taxon>
        <taxon>Embryophyta</taxon>
        <taxon>Tracheophyta</taxon>
        <taxon>Spermatophyta</taxon>
        <taxon>Magnoliopsida</taxon>
        <taxon>eudicotyledons</taxon>
        <taxon>Gunneridae</taxon>
        <taxon>Pentapetalae</taxon>
        <taxon>rosids</taxon>
        <taxon>fabids</taxon>
        <taxon>Malpighiales</taxon>
        <taxon>Salicaceae</taxon>
        <taxon>Saliceae</taxon>
        <taxon>Salix</taxon>
    </lineage>
</organism>
<keyword evidence="2" id="KW-1185">Reference proteome</keyword>
<proteinExistence type="predicted"/>
<comment type="caution">
    <text evidence="1">The sequence shown here is derived from an EMBL/GenBank/DDBJ whole genome shotgun (WGS) entry which is preliminary data.</text>
</comment>
<accession>A0ABQ9B5C1</accession>
<name>A0ABQ9B5C1_9ROSI</name>
<reference evidence="1" key="2">
    <citation type="journal article" date="2023" name="Int. J. Mol. Sci.">
        <title>De Novo Assembly and Annotation of 11 Diverse Shrub Willow (Salix) Genomes Reveals Novel Gene Organization in Sex-Linked Regions.</title>
        <authorList>
            <person name="Hyden B."/>
            <person name="Feng K."/>
            <person name="Yates T.B."/>
            <person name="Jawdy S."/>
            <person name="Cereghino C."/>
            <person name="Smart L.B."/>
            <person name="Muchero W."/>
        </authorList>
    </citation>
    <scope>NUCLEOTIDE SEQUENCE</scope>
    <source>
        <tissue evidence="1">Shoot tip</tissue>
    </source>
</reference>
<protein>
    <submittedName>
        <fullName evidence="1">Uncharacterized protein</fullName>
    </submittedName>
</protein>
<reference evidence="1" key="1">
    <citation type="submission" date="2022-10" db="EMBL/GenBank/DDBJ databases">
        <authorList>
            <person name="Hyden B.L."/>
            <person name="Feng K."/>
            <person name="Yates T."/>
            <person name="Jawdy S."/>
            <person name="Smart L.B."/>
            <person name="Muchero W."/>
        </authorList>
    </citation>
    <scope>NUCLEOTIDE SEQUENCE</scope>
    <source>
        <tissue evidence="1">Shoot tip</tissue>
    </source>
</reference>
<dbReference type="Proteomes" id="UP001141253">
    <property type="component" value="Chromosome 17"/>
</dbReference>
<sequence length="32" mass="4038">MRRWARFFMVIQIFHVYTITSTFESRAWTIKN</sequence>
<evidence type="ECO:0000313" key="2">
    <source>
        <dbReference type="Proteomes" id="UP001141253"/>
    </source>
</evidence>
<evidence type="ECO:0000313" key="1">
    <source>
        <dbReference type="EMBL" id="KAJ6371837.1"/>
    </source>
</evidence>
<dbReference type="EMBL" id="JAPFFI010000013">
    <property type="protein sequence ID" value="KAJ6371837.1"/>
    <property type="molecule type" value="Genomic_DNA"/>
</dbReference>